<accession>A0ABQ4XUF3</accession>
<gene>
    <name evidence="2" type="ORF">Tco_0683026</name>
</gene>
<dbReference type="EMBL" id="BQNB010009792">
    <property type="protein sequence ID" value="GJS68461.1"/>
    <property type="molecule type" value="Genomic_DNA"/>
</dbReference>
<dbReference type="Proteomes" id="UP001151760">
    <property type="component" value="Unassembled WGS sequence"/>
</dbReference>
<proteinExistence type="predicted"/>
<comment type="caution">
    <text evidence="2">The sequence shown here is derived from an EMBL/GenBank/DDBJ whole genome shotgun (WGS) entry which is preliminary data.</text>
</comment>
<organism evidence="2 3">
    <name type="scientific">Tanacetum coccineum</name>
    <dbReference type="NCBI Taxonomy" id="301880"/>
    <lineage>
        <taxon>Eukaryota</taxon>
        <taxon>Viridiplantae</taxon>
        <taxon>Streptophyta</taxon>
        <taxon>Embryophyta</taxon>
        <taxon>Tracheophyta</taxon>
        <taxon>Spermatophyta</taxon>
        <taxon>Magnoliopsida</taxon>
        <taxon>eudicotyledons</taxon>
        <taxon>Gunneridae</taxon>
        <taxon>Pentapetalae</taxon>
        <taxon>asterids</taxon>
        <taxon>campanulids</taxon>
        <taxon>Asterales</taxon>
        <taxon>Asteraceae</taxon>
        <taxon>Asteroideae</taxon>
        <taxon>Anthemideae</taxon>
        <taxon>Anthemidinae</taxon>
        <taxon>Tanacetum</taxon>
    </lineage>
</organism>
<feature type="region of interest" description="Disordered" evidence="1">
    <location>
        <begin position="1"/>
        <end position="28"/>
    </location>
</feature>
<sequence length="105" mass="12213">MLFSAFKQQHDDNVELDEQGRTDNDDLHVHEHDDNVELDEITIYPNEVIVLFSAFKQQHDDIVELDEHGRTDNGDLHVHEPDDNVELNEVIRESKKRKRGANLAT</sequence>
<keyword evidence="3" id="KW-1185">Reference proteome</keyword>
<evidence type="ECO:0000313" key="3">
    <source>
        <dbReference type="Proteomes" id="UP001151760"/>
    </source>
</evidence>
<name>A0ABQ4XUF3_9ASTR</name>
<evidence type="ECO:0000313" key="2">
    <source>
        <dbReference type="EMBL" id="GJS68461.1"/>
    </source>
</evidence>
<reference evidence="2" key="1">
    <citation type="journal article" date="2022" name="Int. J. Mol. Sci.">
        <title>Draft Genome of Tanacetum Coccineum: Genomic Comparison of Closely Related Tanacetum-Family Plants.</title>
        <authorList>
            <person name="Yamashiro T."/>
            <person name="Shiraishi A."/>
            <person name="Nakayama K."/>
            <person name="Satake H."/>
        </authorList>
    </citation>
    <scope>NUCLEOTIDE SEQUENCE</scope>
</reference>
<reference evidence="2" key="2">
    <citation type="submission" date="2022-01" db="EMBL/GenBank/DDBJ databases">
        <authorList>
            <person name="Yamashiro T."/>
            <person name="Shiraishi A."/>
            <person name="Satake H."/>
            <person name="Nakayama K."/>
        </authorList>
    </citation>
    <scope>NUCLEOTIDE SEQUENCE</scope>
</reference>
<protein>
    <submittedName>
        <fullName evidence="2">Uncharacterized protein</fullName>
    </submittedName>
</protein>
<evidence type="ECO:0000256" key="1">
    <source>
        <dbReference type="SAM" id="MobiDB-lite"/>
    </source>
</evidence>
<feature type="compositionally biased region" description="Basic and acidic residues" evidence="1">
    <location>
        <begin position="8"/>
        <end position="28"/>
    </location>
</feature>